<comment type="subcellular location">
    <subcellularLocation>
        <location evidence="1">Cytoplasm</location>
    </subcellularLocation>
</comment>
<accession>A0A261FTC4</accession>
<feature type="active site" description="Proton donor/acceptor" evidence="10">
    <location>
        <position position="28"/>
    </location>
</feature>
<evidence type="ECO:0000256" key="7">
    <source>
        <dbReference type="ARBA" id="ARBA00022723"/>
    </source>
</evidence>
<evidence type="ECO:0000256" key="11">
    <source>
        <dbReference type="PIRSR" id="PIRSR605002-2"/>
    </source>
</evidence>
<dbReference type="Gene3D" id="3.30.1240.20">
    <property type="match status" value="1"/>
</dbReference>
<feature type="binding site" evidence="12">
    <location>
        <position position="28"/>
    </location>
    <ligand>
        <name>Mg(2+)</name>
        <dbReference type="ChEBI" id="CHEBI:18420"/>
        <label>1</label>
    </ligand>
</feature>
<dbReference type="STRING" id="1603886.GCA_001895165_00397"/>
<gene>
    <name evidence="13" type="ORF">BLEM_0990</name>
</gene>
<evidence type="ECO:0000256" key="8">
    <source>
        <dbReference type="ARBA" id="ARBA00022842"/>
    </source>
</evidence>
<evidence type="ECO:0000313" key="13">
    <source>
        <dbReference type="EMBL" id="OZG62444.1"/>
    </source>
</evidence>
<evidence type="ECO:0000256" key="2">
    <source>
        <dbReference type="ARBA" id="ARBA00004699"/>
    </source>
</evidence>
<feature type="binding site" evidence="11">
    <location>
        <position position="194"/>
    </location>
    <ligand>
        <name>alpha-D-mannose 1-phosphate</name>
        <dbReference type="ChEBI" id="CHEBI:58409"/>
    </ligand>
</feature>
<dbReference type="GO" id="GO:0046872">
    <property type="term" value="F:metal ion binding"/>
    <property type="evidence" value="ECO:0007669"/>
    <property type="project" value="UniProtKB-KW"/>
</dbReference>
<evidence type="ECO:0000256" key="4">
    <source>
        <dbReference type="ARBA" id="ARBA00011738"/>
    </source>
</evidence>
<feature type="binding site" evidence="12">
    <location>
        <position position="26"/>
    </location>
    <ligand>
        <name>Mg(2+)</name>
        <dbReference type="ChEBI" id="CHEBI:18420"/>
        <label>1</label>
    </ligand>
</feature>
<dbReference type="InterPro" id="IPR036412">
    <property type="entry name" value="HAD-like_sf"/>
</dbReference>
<dbReference type="InterPro" id="IPR043169">
    <property type="entry name" value="PMM_cap"/>
</dbReference>
<dbReference type="InterPro" id="IPR023214">
    <property type="entry name" value="HAD_sf"/>
</dbReference>
<evidence type="ECO:0000256" key="6">
    <source>
        <dbReference type="ARBA" id="ARBA00022490"/>
    </source>
</evidence>
<dbReference type="GO" id="GO:0016791">
    <property type="term" value="F:phosphatase activity"/>
    <property type="evidence" value="ECO:0007669"/>
    <property type="project" value="UniProtKB-ARBA"/>
</dbReference>
<dbReference type="GO" id="GO:0005737">
    <property type="term" value="C:cytoplasm"/>
    <property type="evidence" value="ECO:0007669"/>
    <property type="project" value="UniProtKB-SubCell"/>
</dbReference>
<dbReference type="EC" id="5.4.2.8" evidence="5"/>
<dbReference type="EMBL" id="MWWX01000005">
    <property type="protein sequence ID" value="OZG62444.1"/>
    <property type="molecule type" value="Genomic_DNA"/>
</dbReference>
<dbReference type="GO" id="GO:0009298">
    <property type="term" value="P:GDP-mannose biosynthetic process"/>
    <property type="evidence" value="ECO:0007669"/>
    <property type="project" value="UniProtKB-UniPathway"/>
</dbReference>
<keyword evidence="14" id="KW-1185">Reference proteome</keyword>
<dbReference type="UniPathway" id="UPA00126">
    <property type="reaction ID" value="UER00424"/>
</dbReference>
<keyword evidence="6" id="KW-0963">Cytoplasm</keyword>
<dbReference type="SFLD" id="SFLDG01143">
    <property type="entry name" value="C2.B.3:_Phosphomannomutase_Lik"/>
    <property type="match status" value="1"/>
</dbReference>
<dbReference type="InterPro" id="IPR005002">
    <property type="entry name" value="PMM"/>
</dbReference>
<feature type="active site" description="Nucleophile" evidence="10">
    <location>
        <position position="26"/>
    </location>
</feature>
<evidence type="ECO:0000313" key="14">
    <source>
        <dbReference type="Proteomes" id="UP000216352"/>
    </source>
</evidence>
<proteinExistence type="inferred from homology"/>
<comment type="similarity">
    <text evidence="3">Belongs to the eukaryotic PMM family.</text>
</comment>
<dbReference type="Pfam" id="PF03332">
    <property type="entry name" value="PMM"/>
    <property type="match status" value="1"/>
</dbReference>
<comment type="cofactor">
    <cofactor evidence="12">
        <name>Mg(2+)</name>
        <dbReference type="ChEBI" id="CHEBI:18420"/>
    </cofactor>
</comment>
<dbReference type="NCBIfam" id="TIGR01484">
    <property type="entry name" value="HAD-SF-IIB"/>
    <property type="match status" value="1"/>
</dbReference>
<dbReference type="SFLD" id="SFLDG01140">
    <property type="entry name" value="C2.B:_Phosphomannomutase_and_P"/>
    <property type="match status" value="1"/>
</dbReference>
<dbReference type="InterPro" id="IPR006379">
    <property type="entry name" value="HAD-SF_hydro_IIB"/>
</dbReference>
<evidence type="ECO:0000256" key="3">
    <source>
        <dbReference type="ARBA" id="ARBA00009736"/>
    </source>
</evidence>
<organism evidence="13 14">
    <name type="scientific">Bifidobacterium lemurum</name>
    <dbReference type="NCBI Taxonomy" id="1603886"/>
    <lineage>
        <taxon>Bacteria</taxon>
        <taxon>Bacillati</taxon>
        <taxon>Actinomycetota</taxon>
        <taxon>Actinomycetes</taxon>
        <taxon>Bifidobacteriales</taxon>
        <taxon>Bifidobacteriaceae</taxon>
        <taxon>Bifidobacterium</taxon>
    </lineage>
</organism>
<evidence type="ECO:0000256" key="5">
    <source>
        <dbReference type="ARBA" id="ARBA00012730"/>
    </source>
</evidence>
<name>A0A261FTC4_9BIFI</name>
<reference evidence="13 14" key="1">
    <citation type="journal article" date="2017" name="BMC Genomics">
        <title>Comparative genomic and phylogenomic analyses of the Bifidobacteriaceae family.</title>
        <authorList>
            <person name="Lugli G.A."/>
            <person name="Milani C."/>
            <person name="Turroni F."/>
            <person name="Duranti S."/>
            <person name="Mancabelli L."/>
            <person name="Mangifesta M."/>
            <person name="Ferrario C."/>
            <person name="Modesto M."/>
            <person name="Mattarelli P."/>
            <person name="Jiri K."/>
            <person name="van Sinderen D."/>
            <person name="Ventura M."/>
        </authorList>
    </citation>
    <scope>NUCLEOTIDE SEQUENCE [LARGE SCALE GENOMIC DNA]</scope>
    <source>
        <strain evidence="13 14">DSM 28807</strain>
    </source>
</reference>
<feature type="binding site" evidence="11">
    <location>
        <position position="192"/>
    </location>
    <ligand>
        <name>alpha-D-mannose 1-phosphate</name>
        <dbReference type="ChEBI" id="CHEBI:58409"/>
    </ligand>
</feature>
<comment type="caution">
    <text evidence="13">The sequence shown here is derived from an EMBL/GenBank/DDBJ whole genome shotgun (WGS) entry which is preliminary data.</text>
</comment>
<dbReference type="SUPFAM" id="SSF56784">
    <property type="entry name" value="HAD-like"/>
    <property type="match status" value="1"/>
</dbReference>
<protein>
    <recommendedName>
        <fullName evidence="5">phosphomannomutase</fullName>
        <ecNumber evidence="5">5.4.2.8</ecNumber>
    </recommendedName>
</protein>
<sequence>MAVVVSSWRDCDLDAVCARAKVFGFDLDNTLATSKQPMSPAMARRFAALTHLTPIALISGGSYGVVRHQVLDALDATAERADLHVMPTSGTRYYRWNGEEWTLVYDHDLGEADRAAIIASLERRAREQGAWESRVWGERIEDRGSQITFSALGQWAPVEAKREWDPDDTRKRRLARAVQADLPHMLVRTGGMTSVDVSEPGTDKSYAIASLADRLGIEPGQIAFIGDRMDPGGNDYPTALAGAMALRVSDPEDTLLLCDELISRLGG</sequence>
<keyword evidence="8 12" id="KW-0460">Magnesium</keyword>
<evidence type="ECO:0000256" key="10">
    <source>
        <dbReference type="PIRSR" id="PIRSR605002-1"/>
    </source>
</evidence>
<dbReference type="SFLD" id="SFLDS00003">
    <property type="entry name" value="Haloacid_Dehalogenase"/>
    <property type="match status" value="1"/>
</dbReference>
<comment type="subunit">
    <text evidence="4">Homodimer.</text>
</comment>
<feature type="binding site" evidence="11">
    <location>
        <position position="143"/>
    </location>
    <ligand>
        <name>alpha-D-mannose 1-phosphate</name>
        <dbReference type="ChEBI" id="CHEBI:58409"/>
    </ligand>
</feature>
<evidence type="ECO:0000256" key="9">
    <source>
        <dbReference type="ARBA" id="ARBA00023235"/>
    </source>
</evidence>
<dbReference type="GO" id="GO:0004615">
    <property type="term" value="F:phosphomannomutase activity"/>
    <property type="evidence" value="ECO:0007669"/>
    <property type="project" value="UniProtKB-EC"/>
</dbReference>
<evidence type="ECO:0000256" key="1">
    <source>
        <dbReference type="ARBA" id="ARBA00004496"/>
    </source>
</evidence>
<dbReference type="Gene3D" id="3.40.50.1000">
    <property type="entry name" value="HAD superfamily/HAD-like"/>
    <property type="match status" value="1"/>
</dbReference>
<feature type="binding site" evidence="11">
    <location>
        <position position="196"/>
    </location>
    <ligand>
        <name>alpha-D-mannose 1-phosphate</name>
        <dbReference type="ChEBI" id="CHEBI:58409"/>
    </ligand>
</feature>
<keyword evidence="9" id="KW-0413">Isomerase</keyword>
<keyword evidence="7 12" id="KW-0479">Metal-binding</keyword>
<dbReference type="Proteomes" id="UP000216352">
    <property type="component" value="Unassembled WGS sequence"/>
</dbReference>
<evidence type="ECO:0000256" key="12">
    <source>
        <dbReference type="PIRSR" id="PIRSR605002-3"/>
    </source>
</evidence>
<dbReference type="AlphaFoldDB" id="A0A261FTC4"/>
<comment type="pathway">
    <text evidence="2">Nucleotide-sugar biosynthesis; GDP-alpha-D-mannose biosynthesis; alpha-D-mannose 1-phosphate from D-fructose 6-phosphate: step 2/2.</text>
</comment>
<feature type="binding site" evidence="12">
    <location>
        <position position="227"/>
    </location>
    <ligand>
        <name>Mg(2+)</name>
        <dbReference type="ChEBI" id="CHEBI:18420"/>
        <label>1</label>
    </ligand>
</feature>